<evidence type="ECO:0000313" key="3">
    <source>
        <dbReference type="Proteomes" id="UP000053593"/>
    </source>
</evidence>
<proteinExistence type="predicted"/>
<dbReference type="EMBL" id="KN834785">
    <property type="protein sequence ID" value="KIK58374.1"/>
    <property type="molecule type" value="Genomic_DNA"/>
</dbReference>
<protein>
    <submittedName>
        <fullName evidence="2">Uncharacterized protein</fullName>
    </submittedName>
</protein>
<reference evidence="2 3" key="1">
    <citation type="submission" date="2014-04" db="EMBL/GenBank/DDBJ databases">
        <title>Evolutionary Origins and Diversification of the Mycorrhizal Mutualists.</title>
        <authorList>
            <consortium name="DOE Joint Genome Institute"/>
            <consortium name="Mycorrhizal Genomics Consortium"/>
            <person name="Kohler A."/>
            <person name="Kuo A."/>
            <person name="Nagy L.G."/>
            <person name="Floudas D."/>
            <person name="Copeland A."/>
            <person name="Barry K.W."/>
            <person name="Cichocki N."/>
            <person name="Veneault-Fourrey C."/>
            <person name="LaButti K."/>
            <person name="Lindquist E.A."/>
            <person name="Lipzen A."/>
            <person name="Lundell T."/>
            <person name="Morin E."/>
            <person name="Murat C."/>
            <person name="Riley R."/>
            <person name="Ohm R."/>
            <person name="Sun H."/>
            <person name="Tunlid A."/>
            <person name="Henrissat B."/>
            <person name="Grigoriev I.V."/>
            <person name="Hibbett D.S."/>
            <person name="Martin F."/>
        </authorList>
    </citation>
    <scope>NUCLEOTIDE SEQUENCE [LARGE SCALE GENOMIC DNA]</scope>
    <source>
        <strain evidence="2 3">FD-317 M1</strain>
    </source>
</reference>
<evidence type="ECO:0000256" key="1">
    <source>
        <dbReference type="SAM" id="MobiDB-lite"/>
    </source>
</evidence>
<dbReference type="AlphaFoldDB" id="A0A0D0C7A1"/>
<gene>
    <name evidence="2" type="ORF">GYMLUDRAFT_246089</name>
</gene>
<dbReference type="Proteomes" id="UP000053593">
    <property type="component" value="Unassembled WGS sequence"/>
</dbReference>
<accession>A0A0D0C7A1</accession>
<evidence type="ECO:0000313" key="2">
    <source>
        <dbReference type="EMBL" id="KIK58374.1"/>
    </source>
</evidence>
<name>A0A0D0C7A1_9AGAR</name>
<dbReference type="HOGENOM" id="CLU_1461477_0_0_1"/>
<organism evidence="2 3">
    <name type="scientific">Collybiopsis luxurians FD-317 M1</name>
    <dbReference type="NCBI Taxonomy" id="944289"/>
    <lineage>
        <taxon>Eukaryota</taxon>
        <taxon>Fungi</taxon>
        <taxon>Dikarya</taxon>
        <taxon>Basidiomycota</taxon>
        <taxon>Agaricomycotina</taxon>
        <taxon>Agaricomycetes</taxon>
        <taxon>Agaricomycetidae</taxon>
        <taxon>Agaricales</taxon>
        <taxon>Marasmiineae</taxon>
        <taxon>Omphalotaceae</taxon>
        <taxon>Collybiopsis</taxon>
        <taxon>Collybiopsis luxurians</taxon>
    </lineage>
</organism>
<sequence length="185" mass="19428">MSSGSSKGDNNKQVDDNDDLPPLPEVVAKMTRISGFKEKTAYLPSKWILQNETISFKLSVLNSVQLNSKISLYVKKSGRWKALFAGHGAVALESASTLPTISAAASLVPSICDSDTTLSTAAALSLDSLNPSLPAPFPEPNVAEELALHATAVPSASAPTAGIQQHAPHTQHAKRSIYVSAAFCS</sequence>
<feature type="region of interest" description="Disordered" evidence="1">
    <location>
        <begin position="1"/>
        <end position="23"/>
    </location>
</feature>
<keyword evidence="3" id="KW-1185">Reference proteome</keyword>